<dbReference type="GO" id="GO:0045211">
    <property type="term" value="C:postsynaptic membrane"/>
    <property type="evidence" value="ECO:0007669"/>
    <property type="project" value="InterPro"/>
</dbReference>
<evidence type="ECO:0000256" key="10">
    <source>
        <dbReference type="ARBA" id="ARBA00023303"/>
    </source>
</evidence>
<evidence type="ECO:0000256" key="4">
    <source>
        <dbReference type="ARBA" id="ARBA00022989"/>
    </source>
</evidence>
<name>A0A2T7P4U9_POMCA</name>
<keyword evidence="8" id="KW-0675">Receptor</keyword>
<dbReference type="InterPro" id="IPR006202">
    <property type="entry name" value="Neur_chan_lig-bd"/>
</dbReference>
<dbReference type="PRINTS" id="PR00254">
    <property type="entry name" value="NICOTINICR"/>
</dbReference>
<dbReference type="STRING" id="400727.A0A2T7P4U9"/>
<dbReference type="PROSITE" id="PS00236">
    <property type="entry name" value="NEUROTR_ION_CHANNEL"/>
    <property type="match status" value="1"/>
</dbReference>
<evidence type="ECO:0000313" key="15">
    <source>
        <dbReference type="Proteomes" id="UP000245119"/>
    </source>
</evidence>
<dbReference type="InterPro" id="IPR036719">
    <property type="entry name" value="Neuro-gated_channel_TM_sf"/>
</dbReference>
<keyword evidence="15" id="KW-1185">Reference proteome</keyword>
<evidence type="ECO:0000313" key="14">
    <source>
        <dbReference type="EMBL" id="PVD28452.1"/>
    </source>
</evidence>
<keyword evidence="10 12" id="KW-0407">Ion channel</keyword>
<evidence type="ECO:0000256" key="8">
    <source>
        <dbReference type="ARBA" id="ARBA00023170"/>
    </source>
</evidence>
<dbReference type="OrthoDB" id="410315at2759"/>
<dbReference type="SUPFAM" id="SSF63712">
    <property type="entry name" value="Nicotinic receptor ligand binding domain-like"/>
    <property type="match status" value="1"/>
</dbReference>
<reference evidence="14 15" key="1">
    <citation type="submission" date="2018-04" db="EMBL/GenBank/DDBJ databases">
        <title>The genome of golden apple snail Pomacea canaliculata provides insight into stress tolerance and invasive adaptation.</title>
        <authorList>
            <person name="Liu C."/>
            <person name="Liu B."/>
            <person name="Ren Y."/>
            <person name="Zhang Y."/>
            <person name="Wang H."/>
            <person name="Li S."/>
            <person name="Jiang F."/>
            <person name="Yin L."/>
            <person name="Zhang G."/>
            <person name="Qian W."/>
            <person name="Fan W."/>
        </authorList>
    </citation>
    <scope>NUCLEOTIDE SEQUENCE [LARGE SCALE GENOMIC DNA]</scope>
    <source>
        <strain evidence="14">SZHN2017</strain>
        <tissue evidence="14">Muscle</tissue>
    </source>
</reference>
<feature type="transmembrane region" description="Helical" evidence="12">
    <location>
        <begin position="478"/>
        <end position="495"/>
    </location>
</feature>
<sequence length="496" mass="57234">MFPKGNAWNTTEYATLDAEQSLLKSLFQNYDMNVRPYYNHTEAIQVSVGLDLLNILELNEEDEVLETYAIIMQSWHDFRLEWNYTQYADVTEVRVPSSKVWKPDIVPYNSLDTDKNLADTTVSVFASGHVIWFAPLRLRTICRVDLHTFPFDEQQCALYFASWTHHGNQLNLSLWGDNSGAAFKVESEATNNEWTVVKREAEIRSKYYSCCLESFPDFIVTLTLRRNPLFYVHVFIIPALLIGLLVPFHMLLPPDSSERITLGSILMALLLLLIIKLQDVLPNAHAELPAIGLFLHSVVAMERSGPALLHGRPQPPQQSPAQRESSRHHSLALNVMEVELFGFDLSKEHPDTFSFFLFFNFIYLFIYLFIYFFLQIFLRSLKRLVCLGSDTYYLLNDLETISMRGLDQPKTSLTTSSVTCDRRDQPAAMDMRCSPRLEREVEEVSRQLHLLTARAHLQDSRTEVINEWRLVGLVLDRLLFFVFLLIYLMCAVIVLA</sequence>
<evidence type="ECO:0000256" key="7">
    <source>
        <dbReference type="ARBA" id="ARBA00023136"/>
    </source>
</evidence>
<dbReference type="CDD" id="cd18997">
    <property type="entry name" value="LGIC_ECD_nAChR"/>
    <property type="match status" value="1"/>
</dbReference>
<dbReference type="GO" id="GO:0004888">
    <property type="term" value="F:transmembrane signaling receptor activity"/>
    <property type="evidence" value="ECO:0007669"/>
    <property type="project" value="InterPro"/>
</dbReference>
<keyword evidence="5" id="KW-0770">Synapse</keyword>
<dbReference type="Gene3D" id="2.70.170.10">
    <property type="entry name" value="Neurotransmitter-gated ion-channel ligand-binding domain"/>
    <property type="match status" value="1"/>
</dbReference>
<dbReference type="PRINTS" id="PR00252">
    <property type="entry name" value="NRIONCHANNEL"/>
</dbReference>
<evidence type="ECO:0000256" key="6">
    <source>
        <dbReference type="ARBA" id="ARBA00023065"/>
    </source>
</evidence>
<feature type="transmembrane region" description="Helical" evidence="12">
    <location>
        <begin position="260"/>
        <end position="278"/>
    </location>
</feature>
<evidence type="ECO:0000256" key="12">
    <source>
        <dbReference type="RuleBase" id="RU000687"/>
    </source>
</evidence>
<dbReference type="Gene3D" id="1.20.58.390">
    <property type="entry name" value="Neurotransmitter-gated ion-channel transmembrane domain"/>
    <property type="match status" value="1"/>
</dbReference>
<dbReference type="FunFam" id="2.70.170.10:FF:000028">
    <property type="entry name" value="AcetylCholine Receptor"/>
    <property type="match status" value="1"/>
</dbReference>
<dbReference type="GO" id="GO:0022848">
    <property type="term" value="F:acetylcholine-gated monoatomic cation-selective channel activity"/>
    <property type="evidence" value="ECO:0007669"/>
    <property type="project" value="InterPro"/>
</dbReference>
<dbReference type="InterPro" id="IPR036734">
    <property type="entry name" value="Neur_chan_lig-bd_sf"/>
</dbReference>
<feature type="transmembrane region" description="Helical" evidence="12">
    <location>
        <begin position="353"/>
        <end position="374"/>
    </location>
</feature>
<keyword evidence="2" id="KW-1003">Cell membrane</keyword>
<keyword evidence="9" id="KW-1071">Ligand-gated ion channel</keyword>
<dbReference type="InterPro" id="IPR018000">
    <property type="entry name" value="Neurotransmitter_ion_chnl_CS"/>
</dbReference>
<keyword evidence="3 12" id="KW-0812">Transmembrane</keyword>
<accession>A0A2T7P4U9</accession>
<protein>
    <recommendedName>
        <fullName evidence="13">Neurotransmitter-gated ion-channel ligand-binding domain-containing protein</fullName>
    </recommendedName>
</protein>
<keyword evidence="4 12" id="KW-1133">Transmembrane helix</keyword>
<organism evidence="14 15">
    <name type="scientific">Pomacea canaliculata</name>
    <name type="common">Golden apple snail</name>
    <dbReference type="NCBI Taxonomy" id="400727"/>
    <lineage>
        <taxon>Eukaryota</taxon>
        <taxon>Metazoa</taxon>
        <taxon>Spiralia</taxon>
        <taxon>Lophotrochozoa</taxon>
        <taxon>Mollusca</taxon>
        <taxon>Gastropoda</taxon>
        <taxon>Caenogastropoda</taxon>
        <taxon>Architaenioglossa</taxon>
        <taxon>Ampullarioidea</taxon>
        <taxon>Ampullariidae</taxon>
        <taxon>Pomacea</taxon>
    </lineage>
</organism>
<dbReference type="PANTHER" id="PTHR18945">
    <property type="entry name" value="NEUROTRANSMITTER GATED ION CHANNEL"/>
    <property type="match status" value="1"/>
</dbReference>
<dbReference type="EMBL" id="PZQS01000006">
    <property type="protein sequence ID" value="PVD28452.1"/>
    <property type="molecule type" value="Genomic_DNA"/>
</dbReference>
<dbReference type="SUPFAM" id="SSF90112">
    <property type="entry name" value="Neurotransmitter-gated ion-channel transmembrane pore"/>
    <property type="match status" value="1"/>
</dbReference>
<comment type="subcellular location">
    <subcellularLocation>
        <location evidence="11">Synaptic cell membrane</location>
        <topology evidence="11">Multi-pass membrane protein</topology>
    </subcellularLocation>
</comment>
<dbReference type="InterPro" id="IPR002394">
    <property type="entry name" value="Nicotinic_acetylcholine_rcpt"/>
</dbReference>
<evidence type="ECO:0000256" key="9">
    <source>
        <dbReference type="ARBA" id="ARBA00023286"/>
    </source>
</evidence>
<keyword evidence="1 12" id="KW-0813">Transport</keyword>
<feature type="domain" description="Neurotransmitter-gated ion-channel ligand-binding" evidence="13">
    <location>
        <begin position="19"/>
        <end position="228"/>
    </location>
</feature>
<evidence type="ECO:0000256" key="2">
    <source>
        <dbReference type="ARBA" id="ARBA00022475"/>
    </source>
</evidence>
<dbReference type="Proteomes" id="UP000245119">
    <property type="component" value="Linkage Group LG6"/>
</dbReference>
<keyword evidence="7 12" id="KW-0472">Membrane</keyword>
<evidence type="ECO:0000256" key="5">
    <source>
        <dbReference type="ARBA" id="ARBA00023018"/>
    </source>
</evidence>
<comment type="similarity">
    <text evidence="12">Belongs to the ligand-gated ion channel (TC 1.A.9) family.</text>
</comment>
<evidence type="ECO:0000256" key="1">
    <source>
        <dbReference type="ARBA" id="ARBA00022448"/>
    </source>
</evidence>
<dbReference type="AlphaFoldDB" id="A0A2T7P4U9"/>
<dbReference type="InterPro" id="IPR038050">
    <property type="entry name" value="Neuro_actylchol_rec"/>
</dbReference>
<dbReference type="InterPro" id="IPR006201">
    <property type="entry name" value="Neur_channel"/>
</dbReference>
<dbReference type="Pfam" id="PF02931">
    <property type="entry name" value="Neur_chan_LBD"/>
    <property type="match status" value="1"/>
</dbReference>
<gene>
    <name evidence="14" type="ORF">C0Q70_11040</name>
</gene>
<evidence type="ECO:0000256" key="3">
    <source>
        <dbReference type="ARBA" id="ARBA00022692"/>
    </source>
</evidence>
<proteinExistence type="inferred from homology"/>
<evidence type="ECO:0000256" key="11">
    <source>
        <dbReference type="ARBA" id="ARBA00034099"/>
    </source>
</evidence>
<keyword evidence="6 12" id="KW-0406">Ion transport</keyword>
<feature type="transmembrane region" description="Helical" evidence="12">
    <location>
        <begin position="229"/>
        <end position="248"/>
    </location>
</feature>
<evidence type="ECO:0000259" key="13">
    <source>
        <dbReference type="Pfam" id="PF02931"/>
    </source>
</evidence>
<comment type="caution">
    <text evidence="14">The sequence shown here is derived from an EMBL/GenBank/DDBJ whole genome shotgun (WGS) entry which is preliminary data.</text>
</comment>